<name>A0A0W8FD72_9ZZZZ</name>
<dbReference type="InterPro" id="IPR006657">
    <property type="entry name" value="MoPterin_dinucl-bd_dom"/>
</dbReference>
<dbReference type="EMBL" id="LNQE01001375">
    <property type="protein sequence ID" value="KUG18562.1"/>
    <property type="molecule type" value="Genomic_DNA"/>
</dbReference>
<evidence type="ECO:0000313" key="2">
    <source>
        <dbReference type="EMBL" id="KUG18562.1"/>
    </source>
</evidence>
<dbReference type="GO" id="GO:0016491">
    <property type="term" value="F:oxidoreductase activity"/>
    <property type="evidence" value="ECO:0007669"/>
    <property type="project" value="UniProtKB-KW"/>
</dbReference>
<dbReference type="EC" id="1.2.99.5" evidence="2"/>
<keyword evidence="2" id="KW-0560">Oxidoreductase</keyword>
<dbReference type="Gene3D" id="2.40.40.20">
    <property type="match status" value="1"/>
</dbReference>
<gene>
    <name evidence="2" type="ORF">ASZ90_011798</name>
</gene>
<proteinExistence type="predicted"/>
<dbReference type="AlphaFoldDB" id="A0A0W8FD72"/>
<comment type="caution">
    <text evidence="2">The sequence shown here is derived from an EMBL/GenBank/DDBJ whole genome shotgun (WGS) entry which is preliminary data.</text>
</comment>
<evidence type="ECO:0000259" key="1">
    <source>
        <dbReference type="Pfam" id="PF01568"/>
    </source>
</evidence>
<dbReference type="SUPFAM" id="SSF50692">
    <property type="entry name" value="ADC-like"/>
    <property type="match status" value="1"/>
</dbReference>
<reference evidence="2" key="1">
    <citation type="journal article" date="2015" name="Proc. Natl. Acad. Sci. U.S.A.">
        <title>Networks of energetic and metabolic interactions define dynamics in microbial communities.</title>
        <authorList>
            <person name="Embree M."/>
            <person name="Liu J.K."/>
            <person name="Al-Bassam M.M."/>
            <person name="Zengler K."/>
        </authorList>
    </citation>
    <scope>NUCLEOTIDE SEQUENCE</scope>
</reference>
<accession>A0A0W8FD72</accession>
<dbReference type="Pfam" id="PF01568">
    <property type="entry name" value="Molydop_binding"/>
    <property type="match status" value="1"/>
</dbReference>
<feature type="domain" description="Molybdopterin dinucleotide-binding" evidence="1">
    <location>
        <begin position="7"/>
        <end position="92"/>
    </location>
</feature>
<dbReference type="GO" id="GO:0043546">
    <property type="term" value="F:molybdopterin cofactor binding"/>
    <property type="evidence" value="ECO:0007669"/>
    <property type="project" value="InterPro"/>
</dbReference>
<protein>
    <submittedName>
        <fullName evidence="2">Formylmethanofuran dehydrogenase subunit d</fullName>
        <ecNumber evidence="2">1.2.99.5</ecNumber>
    </submittedName>
</protein>
<dbReference type="InterPro" id="IPR009010">
    <property type="entry name" value="Asp_de-COase-like_dom_sf"/>
</dbReference>
<organism evidence="2">
    <name type="scientific">hydrocarbon metagenome</name>
    <dbReference type="NCBI Taxonomy" id="938273"/>
    <lineage>
        <taxon>unclassified sequences</taxon>
        <taxon>metagenomes</taxon>
        <taxon>ecological metagenomes</taxon>
    </lineage>
</organism>
<sequence length="128" mass="13808">MAVDVKVVTYRDIFQYGAEKMGLHSEEYLRLSASIILDKGDMASLGIAEGGKVLLENELNRIVVNATASADKPHPGLAFMIKSPWSNQLEGDESCPAGASGFRGIRAVVSPSSEGITQMDEILQRLRA</sequence>